<keyword evidence="1" id="KW-0812">Transmembrane</keyword>
<feature type="transmembrane region" description="Helical" evidence="1">
    <location>
        <begin position="44"/>
        <end position="61"/>
    </location>
</feature>
<dbReference type="Proteomes" id="UP000030481">
    <property type="component" value="Unassembled WGS sequence"/>
</dbReference>
<dbReference type="AlphaFoldDB" id="A0A0A2B088"/>
<comment type="caution">
    <text evidence="2">The sequence shown here is derived from an EMBL/GenBank/DDBJ whole genome shotgun (WGS) entry which is preliminary data.</text>
</comment>
<accession>A0A0A2B088</accession>
<evidence type="ECO:0000256" key="1">
    <source>
        <dbReference type="SAM" id="Phobius"/>
    </source>
</evidence>
<keyword evidence="1" id="KW-1133">Transmembrane helix</keyword>
<name>A0A0A2B088_PROMR</name>
<feature type="transmembrane region" description="Helical" evidence="1">
    <location>
        <begin position="68"/>
        <end position="89"/>
    </location>
</feature>
<evidence type="ECO:0000313" key="2">
    <source>
        <dbReference type="EMBL" id="KGG07503.1"/>
    </source>
</evidence>
<gene>
    <name evidence="2" type="ORF">EV01_1118</name>
</gene>
<evidence type="ECO:0000313" key="3">
    <source>
        <dbReference type="Proteomes" id="UP000030481"/>
    </source>
</evidence>
<feature type="transmembrane region" description="Helical" evidence="1">
    <location>
        <begin position="127"/>
        <end position="149"/>
    </location>
</feature>
<organism evidence="2 3">
    <name type="scientific">Prochlorococcus marinus str. MIT 9401</name>
    <dbReference type="NCBI Taxonomy" id="167551"/>
    <lineage>
        <taxon>Bacteria</taxon>
        <taxon>Bacillati</taxon>
        <taxon>Cyanobacteriota</taxon>
        <taxon>Cyanophyceae</taxon>
        <taxon>Synechococcales</taxon>
        <taxon>Prochlorococcaceae</taxon>
        <taxon>Prochlorococcus</taxon>
    </lineage>
</organism>
<sequence length="151" mass="17123">MEKIDSLIDKGYGLKTQLGTLIPNLISPQGKSINTFSRRYGDDPLVGFSWIAFFFPFALATQIRHWSYFWFVGIIAFLLDIFVAIPFNIDVNTGLGIGIGMFYGYTFPYQRWLFLKSNKKEIGVFKSIIIGLLLTIVAAIPSMILYGLYSQ</sequence>
<dbReference type="EMBL" id="JNAR01000015">
    <property type="protein sequence ID" value="KGG07503.1"/>
    <property type="molecule type" value="Genomic_DNA"/>
</dbReference>
<feature type="transmembrane region" description="Helical" evidence="1">
    <location>
        <begin position="95"/>
        <end position="115"/>
    </location>
</feature>
<proteinExistence type="predicted"/>
<dbReference type="RefSeq" id="WP_032516885.1">
    <property type="nucleotide sequence ID" value="NZ_JNAR01000015.1"/>
</dbReference>
<evidence type="ECO:0008006" key="4">
    <source>
        <dbReference type="Google" id="ProtNLM"/>
    </source>
</evidence>
<protein>
    <recommendedName>
        <fullName evidence="4">DUF2628 domain-containing protein</fullName>
    </recommendedName>
</protein>
<keyword evidence="1" id="KW-0472">Membrane</keyword>
<reference evidence="3" key="1">
    <citation type="journal article" date="2014" name="Sci. Data">
        <title>Genomes of diverse isolates of the marine cyanobacterium Prochlorococcus.</title>
        <authorList>
            <person name="Biller S."/>
            <person name="Berube P."/>
            <person name="Thompson J."/>
            <person name="Kelly L."/>
            <person name="Roggensack S."/>
            <person name="Awad L."/>
            <person name="Roache-Johnson K."/>
            <person name="Ding H."/>
            <person name="Giovannoni S.J."/>
            <person name="Moore L.R."/>
            <person name="Chisholm S.W."/>
        </authorList>
    </citation>
    <scope>NUCLEOTIDE SEQUENCE [LARGE SCALE GENOMIC DNA]</scope>
</reference>